<dbReference type="Pfam" id="PF07715">
    <property type="entry name" value="Plug"/>
    <property type="match status" value="1"/>
</dbReference>
<dbReference type="CDD" id="cd01347">
    <property type="entry name" value="ligand_gated_channel"/>
    <property type="match status" value="1"/>
</dbReference>
<evidence type="ECO:0000256" key="3">
    <source>
        <dbReference type="ARBA" id="ARBA00022448"/>
    </source>
</evidence>
<evidence type="ECO:0000259" key="19">
    <source>
        <dbReference type="Pfam" id="PF07715"/>
    </source>
</evidence>
<evidence type="ECO:0000256" key="5">
    <source>
        <dbReference type="ARBA" id="ARBA00022496"/>
    </source>
</evidence>
<evidence type="ECO:0000313" key="21">
    <source>
        <dbReference type="Proteomes" id="UP000695802"/>
    </source>
</evidence>
<keyword evidence="6 14" id="KW-0812">Transmembrane</keyword>
<evidence type="ECO:0000256" key="9">
    <source>
        <dbReference type="ARBA" id="ARBA00023065"/>
    </source>
</evidence>
<keyword evidence="10 16" id="KW-0798">TonB box</keyword>
<dbReference type="InterPro" id="IPR012910">
    <property type="entry name" value="Plug_dom"/>
</dbReference>
<dbReference type="InterPro" id="IPR037066">
    <property type="entry name" value="Plug_dom_sf"/>
</dbReference>
<evidence type="ECO:0000256" key="4">
    <source>
        <dbReference type="ARBA" id="ARBA00022452"/>
    </source>
</evidence>
<proteinExistence type="inferred from homology"/>
<evidence type="ECO:0000256" key="11">
    <source>
        <dbReference type="ARBA" id="ARBA00023136"/>
    </source>
</evidence>
<evidence type="ECO:0000256" key="12">
    <source>
        <dbReference type="ARBA" id="ARBA00023170"/>
    </source>
</evidence>
<evidence type="ECO:0000256" key="10">
    <source>
        <dbReference type="ARBA" id="ARBA00023077"/>
    </source>
</evidence>
<evidence type="ECO:0000256" key="1">
    <source>
        <dbReference type="ARBA" id="ARBA00004571"/>
    </source>
</evidence>
<dbReference type="InterPro" id="IPR010105">
    <property type="entry name" value="TonB_sidphr_rcpt"/>
</dbReference>
<comment type="subcellular location">
    <subcellularLocation>
        <location evidence="1 14">Cell outer membrane</location>
        <topology evidence="1 14">Multi-pass membrane protein</topology>
    </subcellularLocation>
</comment>
<keyword evidence="4 14" id="KW-1134">Transmembrane beta strand</keyword>
<keyword evidence="8" id="KW-0408">Iron</keyword>
<keyword evidence="5" id="KW-0410">Iron transport</keyword>
<dbReference type="InterPro" id="IPR010917">
    <property type="entry name" value="TonB_rcpt_CS"/>
</dbReference>
<dbReference type="PANTHER" id="PTHR32552:SF83">
    <property type="entry name" value="BLR3904 PROTEIN"/>
    <property type="match status" value="1"/>
</dbReference>
<evidence type="ECO:0000256" key="2">
    <source>
        <dbReference type="ARBA" id="ARBA00009810"/>
    </source>
</evidence>
<comment type="caution">
    <text evidence="20">The sequence shown here is derived from an EMBL/GenBank/DDBJ whole genome shotgun (WGS) entry which is preliminary data.</text>
</comment>
<name>A0ABS3B1B6_9XANT</name>
<dbReference type="Gene3D" id="2.170.130.10">
    <property type="entry name" value="TonB-dependent receptor, plug domain"/>
    <property type="match status" value="1"/>
</dbReference>
<evidence type="ECO:0000256" key="8">
    <source>
        <dbReference type="ARBA" id="ARBA00023004"/>
    </source>
</evidence>
<evidence type="ECO:0000256" key="7">
    <source>
        <dbReference type="ARBA" id="ARBA00022729"/>
    </source>
</evidence>
<dbReference type="PROSITE" id="PS52016">
    <property type="entry name" value="TONB_DEPENDENT_REC_3"/>
    <property type="match status" value="1"/>
</dbReference>
<reference evidence="20 21" key="1">
    <citation type="submission" date="2021-02" db="EMBL/GenBank/DDBJ databases">
        <title>Taxonomically Unique Crown Gall-Associated Xanthomonas Stains Have Deficiency in Virulence Repertories.</title>
        <authorList>
            <person name="Mafakheri H."/>
            <person name="Taghavi S.M."/>
            <person name="Dimkic I."/>
            <person name="Nemanja K."/>
            <person name="Osdaghi E."/>
        </authorList>
    </citation>
    <scope>NUCLEOTIDE SEQUENCE [LARGE SCALE GENOMIC DNA]</scope>
    <source>
        <strain evidence="20 21">FX4</strain>
    </source>
</reference>
<keyword evidence="21" id="KW-1185">Reference proteome</keyword>
<protein>
    <submittedName>
        <fullName evidence="20">TonB-dependent receptor</fullName>
    </submittedName>
</protein>
<sequence>MIAIPVRAVSHALPRRAAVSSRISVALALALLTQHAFAAEDDGTQVTDLNSVEVTAKKQKQQVQNGALGDTSDLDTPFSVSTVDAEQLETRQAKSLMDVFSRDASVSRSAGSDYNGWASRLIVRGLPLSFEDSMKVNGQPTALFGVNLPLEAMEQVQLLKGASGFMYGFGQPGGIVNYIAKKPPADGGDIASLDVGYRSDSVVSEHVDVGGWLGQDKDFGYRMNAVHEAGNFYSGGHVDRNAFALSLVGKLTPAVTWTADLLYQDKQIDAPTPYFYPWSYPLKYLPDGISGNTNYSSPATLNHDKFSMLSTGLAWEISPDWKATLSLGYLKNDYRLRQEYFELDGADGYYDDWVFNGLDLWTFKYAQAMLQGGFATGAIGHKVVVGASWQEMAQDLGNGNLSSWDVIGSGYLSVPVRFSWNPSSDNLALFRYSDVKQLAGFASDTLTFSPHWSLLLGARFTDYTQTNHAWGTGEVTDIYKKPVWTPTVALLFKPAADSTIYASYVKSLEQGSSVGNSFANAGAQLDPLQSKQYELGYKIEKPGWQAAAALFRIDRGAEYANADNVYVQNGNLRYDGLELEGRVQATARLGLGASLLLLDAYYQQTSTAWLVDKQLEGTAKLTATLDADYQVPGIDGLALHSDLKWYGRTAIYNNTAQQTTVYAKGYAVVNAGAGYQTRIGGRPVTLRAEVQNLFDRDYWQGGYYEFAIGAPRTYAANVKIDF</sequence>
<dbReference type="PROSITE" id="PS01156">
    <property type="entry name" value="TONB_DEPENDENT_REC_2"/>
    <property type="match status" value="1"/>
</dbReference>
<feature type="signal peptide" evidence="17">
    <location>
        <begin position="1"/>
        <end position="38"/>
    </location>
</feature>
<keyword evidence="9" id="KW-0406">Ion transport</keyword>
<dbReference type="SUPFAM" id="SSF56935">
    <property type="entry name" value="Porins"/>
    <property type="match status" value="1"/>
</dbReference>
<feature type="domain" description="TonB-dependent receptor-like beta-barrel" evidence="18">
    <location>
        <begin position="263"/>
        <end position="693"/>
    </location>
</feature>
<dbReference type="InterPro" id="IPR000531">
    <property type="entry name" value="Beta-barrel_TonB"/>
</dbReference>
<dbReference type="InterPro" id="IPR036942">
    <property type="entry name" value="Beta-barrel_TonB_sf"/>
</dbReference>
<evidence type="ECO:0000256" key="14">
    <source>
        <dbReference type="PROSITE-ProRule" id="PRU01360"/>
    </source>
</evidence>
<feature type="chain" id="PRO_5045524016" evidence="17">
    <location>
        <begin position="39"/>
        <end position="722"/>
    </location>
</feature>
<dbReference type="InterPro" id="IPR039426">
    <property type="entry name" value="TonB-dep_rcpt-like"/>
</dbReference>
<evidence type="ECO:0000259" key="18">
    <source>
        <dbReference type="Pfam" id="PF00593"/>
    </source>
</evidence>
<accession>A0ABS3B1B6</accession>
<feature type="short sequence motif" description="TonB C-terminal box" evidence="15">
    <location>
        <begin position="705"/>
        <end position="722"/>
    </location>
</feature>
<keyword evidence="11 14" id="KW-0472">Membrane</keyword>
<dbReference type="NCBIfam" id="TIGR01783">
    <property type="entry name" value="TonB-siderophor"/>
    <property type="match status" value="1"/>
</dbReference>
<comment type="similarity">
    <text evidence="2 14 16">Belongs to the TonB-dependent receptor family.</text>
</comment>
<evidence type="ECO:0000256" key="13">
    <source>
        <dbReference type="ARBA" id="ARBA00023237"/>
    </source>
</evidence>
<evidence type="ECO:0000256" key="16">
    <source>
        <dbReference type="RuleBase" id="RU003357"/>
    </source>
</evidence>
<dbReference type="Pfam" id="PF00593">
    <property type="entry name" value="TonB_dep_Rec_b-barrel"/>
    <property type="match status" value="1"/>
</dbReference>
<keyword evidence="12 20" id="KW-0675">Receptor</keyword>
<dbReference type="Gene3D" id="2.40.170.20">
    <property type="entry name" value="TonB-dependent receptor, beta-barrel domain"/>
    <property type="match status" value="1"/>
</dbReference>
<evidence type="ECO:0000256" key="6">
    <source>
        <dbReference type="ARBA" id="ARBA00022692"/>
    </source>
</evidence>
<organism evidence="20 21">
    <name type="scientific">Xanthomonas bonasiae</name>
    <dbReference type="NCBI Taxonomy" id="2810351"/>
    <lineage>
        <taxon>Bacteria</taxon>
        <taxon>Pseudomonadati</taxon>
        <taxon>Pseudomonadota</taxon>
        <taxon>Gammaproteobacteria</taxon>
        <taxon>Lysobacterales</taxon>
        <taxon>Lysobacteraceae</taxon>
        <taxon>Xanthomonas</taxon>
    </lineage>
</organism>
<dbReference type="Proteomes" id="UP000695802">
    <property type="component" value="Unassembled WGS sequence"/>
</dbReference>
<feature type="domain" description="TonB-dependent receptor plug" evidence="19">
    <location>
        <begin position="74"/>
        <end position="175"/>
    </location>
</feature>
<evidence type="ECO:0000313" key="20">
    <source>
        <dbReference type="EMBL" id="MBN6100674.1"/>
    </source>
</evidence>
<evidence type="ECO:0000256" key="15">
    <source>
        <dbReference type="PROSITE-ProRule" id="PRU10144"/>
    </source>
</evidence>
<gene>
    <name evidence="20" type="ORF">JR064_00650</name>
</gene>
<dbReference type="PANTHER" id="PTHR32552">
    <property type="entry name" value="FERRICHROME IRON RECEPTOR-RELATED"/>
    <property type="match status" value="1"/>
</dbReference>
<evidence type="ECO:0000256" key="17">
    <source>
        <dbReference type="SAM" id="SignalP"/>
    </source>
</evidence>
<dbReference type="RefSeq" id="WP_206228477.1">
    <property type="nucleotide sequence ID" value="NZ_JAFIWB010000001.1"/>
</dbReference>
<keyword evidence="13 14" id="KW-0998">Cell outer membrane</keyword>
<keyword evidence="3 14" id="KW-0813">Transport</keyword>
<keyword evidence="7 17" id="KW-0732">Signal</keyword>
<dbReference type="EMBL" id="JAFIWB010000001">
    <property type="protein sequence ID" value="MBN6100674.1"/>
    <property type="molecule type" value="Genomic_DNA"/>
</dbReference>